<organism evidence="1 2">
    <name type="scientific">Pangasius djambal</name>
    <dbReference type="NCBI Taxonomy" id="1691987"/>
    <lineage>
        <taxon>Eukaryota</taxon>
        <taxon>Metazoa</taxon>
        <taxon>Chordata</taxon>
        <taxon>Craniata</taxon>
        <taxon>Vertebrata</taxon>
        <taxon>Euteleostomi</taxon>
        <taxon>Actinopterygii</taxon>
        <taxon>Neopterygii</taxon>
        <taxon>Teleostei</taxon>
        <taxon>Ostariophysi</taxon>
        <taxon>Siluriformes</taxon>
        <taxon>Pangasiidae</taxon>
        <taxon>Pangasius</taxon>
    </lineage>
</organism>
<proteinExistence type="predicted"/>
<keyword evidence="2" id="KW-1185">Reference proteome</keyword>
<dbReference type="Proteomes" id="UP000830395">
    <property type="component" value="Chromosome 16"/>
</dbReference>
<dbReference type="EMBL" id="CM040990">
    <property type="protein sequence ID" value="MCJ8741722.1"/>
    <property type="molecule type" value="Genomic_DNA"/>
</dbReference>
<comment type="caution">
    <text evidence="1">The sequence shown here is derived from an EMBL/GenBank/DDBJ whole genome shotgun (WGS) entry which is preliminary data.</text>
</comment>
<protein>
    <submittedName>
        <fullName evidence="1">Uncharacterized protein</fullName>
    </submittedName>
</protein>
<accession>A0ACC5Z1K7</accession>
<sequence>MHKYLKRKLQLAGRIKAAYSKTASGSLTEAVEGSMQRNSRLKRELQMLSTEPPPGVSCWQLHESVEELQAQIVGGANTPYDGGLFTLEIKIPDRYPFEPPKMRFLTPIYHPNIDNAGRICLDVLKLPPKGAWRPSLNISTVLSSVQLLMAEPNPDDPLMADISSEFKYNRAVYLEKAQRWTAKYATQKNKGPVEAEQKILEDRSNKTAPKREALSAQENVEPAKRVCM</sequence>
<name>A0ACC5Z1K7_9TELE</name>
<gene>
    <name evidence="1" type="ORF">PDJAM_G00073900</name>
</gene>
<evidence type="ECO:0000313" key="1">
    <source>
        <dbReference type="EMBL" id="MCJ8741722.1"/>
    </source>
</evidence>
<reference evidence="1" key="1">
    <citation type="submission" date="2020-02" db="EMBL/GenBank/DDBJ databases">
        <title>Genome sequencing of the panga catfish, Pangasius djambal.</title>
        <authorList>
            <person name="Wen M."/>
            <person name="Zahm M."/>
            <person name="Roques C."/>
            <person name="Cabau C."/>
            <person name="Klopp C."/>
            <person name="Donnadieu C."/>
            <person name="Jouanno E."/>
            <person name="Avarre J.-C."/>
            <person name="Campet M."/>
            <person name="Ha T."/>
            <person name="Dugue R."/>
            <person name="Lampietro C."/>
            <person name="Louis A."/>
            <person name="Herpin A."/>
            <person name="Echchiki A."/>
            <person name="Berthelot C."/>
            <person name="Parey E."/>
            <person name="Roest-Crollius H."/>
            <person name="Braasch I."/>
            <person name="Postlethwait J.H."/>
            <person name="Bobe J."/>
            <person name="Montfort J."/>
            <person name="Bouchez O."/>
            <person name="Begum T."/>
            <person name="Schartl M."/>
            <person name="Gustiano R."/>
            <person name="Guiguen Y."/>
        </authorList>
    </citation>
    <scope>NUCLEOTIDE SEQUENCE</scope>
    <source>
        <strain evidence="1">Pdj_M5554</strain>
    </source>
</reference>
<evidence type="ECO:0000313" key="2">
    <source>
        <dbReference type="Proteomes" id="UP000830395"/>
    </source>
</evidence>